<dbReference type="OrthoDB" id="3239511at2759"/>
<dbReference type="GeneID" id="64634980"/>
<evidence type="ECO:0000313" key="2">
    <source>
        <dbReference type="Proteomes" id="UP000807769"/>
    </source>
</evidence>
<dbReference type="Pfam" id="PF18759">
    <property type="entry name" value="Plavaka"/>
    <property type="match status" value="1"/>
</dbReference>
<dbReference type="EMBL" id="JABBWG010000040">
    <property type="protein sequence ID" value="KAG1808053.1"/>
    <property type="molecule type" value="Genomic_DNA"/>
</dbReference>
<gene>
    <name evidence="1" type="ORF">BJ212DRAFT_1485330</name>
</gene>
<dbReference type="Proteomes" id="UP000807769">
    <property type="component" value="Unassembled WGS sequence"/>
</dbReference>
<evidence type="ECO:0000313" key="1">
    <source>
        <dbReference type="EMBL" id="KAG1808053.1"/>
    </source>
</evidence>
<reference evidence="1" key="1">
    <citation type="journal article" date="2020" name="New Phytol.">
        <title>Comparative genomics reveals dynamic genome evolution in host specialist ectomycorrhizal fungi.</title>
        <authorList>
            <person name="Lofgren L.A."/>
            <person name="Nguyen N.H."/>
            <person name="Vilgalys R."/>
            <person name="Ruytinx J."/>
            <person name="Liao H.L."/>
            <person name="Branco S."/>
            <person name="Kuo A."/>
            <person name="LaButti K."/>
            <person name="Lipzen A."/>
            <person name="Andreopoulos W."/>
            <person name="Pangilinan J."/>
            <person name="Riley R."/>
            <person name="Hundley H."/>
            <person name="Na H."/>
            <person name="Barry K."/>
            <person name="Grigoriev I.V."/>
            <person name="Stajich J.E."/>
            <person name="Kennedy P.G."/>
        </authorList>
    </citation>
    <scope>NUCLEOTIDE SEQUENCE</scope>
    <source>
        <strain evidence="1">MN1</strain>
    </source>
</reference>
<sequence>MKEVILMMYEDKSWDFEVHYWDLWEWAADLLRDPCLFLHLTFDAQHLSKFDGENFVWFIDEPYTADAFWDLQLQLPEGAKPLTFILYADKTKLSTSGTAKAYPIVARLANLPTDICNGEGIGGGYVVSWLPVKYLNDLGRDVVSHIDKRFKEFPCWHNQKHPNQVMDIVFTDSSIPENILKMILYAAHDVVTEEDCMLGYLLLQCICLYIEVDMYASLEVHTSDTICEGRNVVQMFSGFLKQYIDKTVDIEDKGWNFLKLHMDVHLFDDIEVKGATWNYNMKPNKKMHGPLKDSYLLWTNFQNVAEQILHINHWQLITEDIHCHLLDFNEYLHLQTQDQFDAADDAVIPLAGFFHVKVGSKQPPLTFELVENIYHSDNAFSNLCIRLNDFLNDFLPAINIPLPQGKWIRL</sequence>
<proteinExistence type="predicted"/>
<dbReference type="AlphaFoldDB" id="A0A9P7E1D0"/>
<organism evidence="1 2">
    <name type="scientific">Suillus subaureus</name>
    <dbReference type="NCBI Taxonomy" id="48587"/>
    <lineage>
        <taxon>Eukaryota</taxon>
        <taxon>Fungi</taxon>
        <taxon>Dikarya</taxon>
        <taxon>Basidiomycota</taxon>
        <taxon>Agaricomycotina</taxon>
        <taxon>Agaricomycetes</taxon>
        <taxon>Agaricomycetidae</taxon>
        <taxon>Boletales</taxon>
        <taxon>Suillineae</taxon>
        <taxon>Suillaceae</taxon>
        <taxon>Suillus</taxon>
    </lineage>
</organism>
<keyword evidence="2" id="KW-1185">Reference proteome</keyword>
<name>A0A9P7E1D0_9AGAM</name>
<accession>A0A9P7E1D0</accession>
<dbReference type="RefSeq" id="XP_041188438.1">
    <property type="nucleotide sequence ID" value="XM_041340964.1"/>
</dbReference>
<comment type="caution">
    <text evidence="1">The sequence shown here is derived from an EMBL/GenBank/DDBJ whole genome shotgun (WGS) entry which is preliminary data.</text>
</comment>
<dbReference type="InterPro" id="IPR041078">
    <property type="entry name" value="Plavaka"/>
</dbReference>
<protein>
    <submittedName>
        <fullName evidence="1">Uncharacterized protein</fullName>
    </submittedName>
</protein>